<gene>
    <name evidence="1" type="ORF">V1477_001080</name>
</gene>
<keyword evidence="2" id="KW-1185">Reference proteome</keyword>
<name>A0ABD2D0W7_VESMC</name>
<protein>
    <submittedName>
        <fullName evidence="1">Uncharacterized protein</fullName>
    </submittedName>
</protein>
<evidence type="ECO:0000313" key="1">
    <source>
        <dbReference type="EMBL" id="KAL2750977.1"/>
    </source>
</evidence>
<evidence type="ECO:0000313" key="2">
    <source>
        <dbReference type="Proteomes" id="UP001607303"/>
    </source>
</evidence>
<proteinExistence type="predicted"/>
<dbReference type="Proteomes" id="UP001607303">
    <property type="component" value="Unassembled WGS sequence"/>
</dbReference>
<accession>A0ABD2D0W7</accession>
<comment type="caution">
    <text evidence="1">The sequence shown here is derived from an EMBL/GenBank/DDBJ whole genome shotgun (WGS) entry which is preliminary data.</text>
</comment>
<sequence length="84" mass="9914">MINSLKDSYCSIQQCDWWTVTCIRQSSSIKVKTSKVNRFGNNIFSLDLLNENVFKSFNFFHIKRIWLYNILRLSISLEMSAIIT</sequence>
<dbReference type="EMBL" id="JAYRBN010000008">
    <property type="protein sequence ID" value="KAL2750977.1"/>
    <property type="molecule type" value="Genomic_DNA"/>
</dbReference>
<organism evidence="1 2">
    <name type="scientific">Vespula maculifrons</name>
    <name type="common">Eastern yellow jacket</name>
    <name type="synonym">Wasp</name>
    <dbReference type="NCBI Taxonomy" id="7453"/>
    <lineage>
        <taxon>Eukaryota</taxon>
        <taxon>Metazoa</taxon>
        <taxon>Ecdysozoa</taxon>
        <taxon>Arthropoda</taxon>
        <taxon>Hexapoda</taxon>
        <taxon>Insecta</taxon>
        <taxon>Pterygota</taxon>
        <taxon>Neoptera</taxon>
        <taxon>Endopterygota</taxon>
        <taxon>Hymenoptera</taxon>
        <taxon>Apocrita</taxon>
        <taxon>Aculeata</taxon>
        <taxon>Vespoidea</taxon>
        <taxon>Vespidae</taxon>
        <taxon>Vespinae</taxon>
        <taxon>Vespula</taxon>
    </lineage>
</organism>
<reference evidence="1 2" key="1">
    <citation type="journal article" date="2024" name="Ann. Entomol. Soc. Am.">
        <title>Genomic analyses of the southern and eastern yellowjacket wasps (Hymenoptera: Vespidae) reveal evolutionary signatures of social life.</title>
        <authorList>
            <person name="Catto M.A."/>
            <person name="Caine P.B."/>
            <person name="Orr S.E."/>
            <person name="Hunt B.G."/>
            <person name="Goodisman M.A.D."/>
        </authorList>
    </citation>
    <scope>NUCLEOTIDE SEQUENCE [LARGE SCALE GENOMIC DNA]</scope>
    <source>
        <strain evidence="1">232</strain>
        <tissue evidence="1">Head and thorax</tissue>
    </source>
</reference>
<dbReference type="AlphaFoldDB" id="A0ABD2D0W7"/>